<dbReference type="HOGENOM" id="CLU_354544_0_0_1"/>
<dbReference type="OrthoDB" id="185373at2759"/>
<protein>
    <recommendedName>
        <fullName evidence="5">Pentatricopeptide repeat domain-containing protein</fullName>
    </recommendedName>
</protein>
<feature type="region of interest" description="Disordered" evidence="2">
    <location>
        <begin position="98"/>
        <end position="123"/>
    </location>
</feature>
<keyword evidence="1" id="KW-0175">Coiled coil</keyword>
<dbReference type="OMA" id="ACYTTIL"/>
<proteinExistence type="predicted"/>
<name>W3WX73_PESFW</name>
<dbReference type="Proteomes" id="UP000030651">
    <property type="component" value="Unassembled WGS sequence"/>
</dbReference>
<dbReference type="RefSeq" id="XP_007838122.1">
    <property type="nucleotide sequence ID" value="XM_007839931.1"/>
</dbReference>
<dbReference type="eggNOG" id="ENOG502SDIM">
    <property type="taxonomic scope" value="Eukaryota"/>
</dbReference>
<reference evidence="4" key="1">
    <citation type="journal article" date="2015" name="BMC Genomics">
        <title>Genomic and transcriptomic analysis of the endophytic fungus Pestalotiopsis fici reveals its lifestyle and high potential for synthesis of natural products.</title>
        <authorList>
            <person name="Wang X."/>
            <person name="Zhang X."/>
            <person name="Liu L."/>
            <person name="Xiang M."/>
            <person name="Wang W."/>
            <person name="Sun X."/>
            <person name="Che Y."/>
            <person name="Guo L."/>
            <person name="Liu G."/>
            <person name="Guo L."/>
            <person name="Wang C."/>
            <person name="Yin W.B."/>
            <person name="Stadler M."/>
            <person name="Zhang X."/>
            <person name="Liu X."/>
        </authorList>
    </citation>
    <scope>NUCLEOTIDE SEQUENCE [LARGE SCALE GENOMIC DNA]</scope>
    <source>
        <strain evidence="4">W106-1 / CGMCC3.15140</strain>
    </source>
</reference>
<evidence type="ECO:0000313" key="4">
    <source>
        <dbReference type="Proteomes" id="UP000030651"/>
    </source>
</evidence>
<evidence type="ECO:0000256" key="1">
    <source>
        <dbReference type="SAM" id="Coils"/>
    </source>
</evidence>
<dbReference type="KEGG" id="pfy:PFICI_11350"/>
<feature type="coiled-coil region" evidence="1">
    <location>
        <begin position="60"/>
        <end position="89"/>
    </location>
</feature>
<dbReference type="InParanoid" id="W3WX73"/>
<accession>W3WX73</accession>
<sequence length="792" mass="89368">MQTLWSRVAQAQSACRCRVCLHPTNALSRRATTAAPRRRVTGADLFTACYTTILGTAVVIDSQRKEVRRAELDAKLERARASLSTLAVQESPIAFEADETQGSWDHEGSTLPKTFSPEGGATKDGSVLLGELADIGTMTFAPQSRSTFPRHEVNWEQVEAAISAEEKSDNWIRLPANENQLEKTTKTVEQLVQTLLWQARSTSSAGQSADQTSTGDEFLDQAEDLLGEYPMYRNPHVEPEASRTARFDLSENFRTLFSKNPNVKEAVGKICFNLLASPAPPNLHNFMTLIAGFHRVQRPDLAGAVIDSYLMSTDWPATQQTVVCLLSHAIATNDVELFREIVLRMRGYIGDGMHIRRLFQRPSDEIANTKVDHWRLKDFVIRKFTYISRFDRRHEVFDTLTRGWLHFNQVQAASRSFIGALCSENLPSVDTIHELLKTSLESLNQTNARYLVKKLLSHTERVDYLMEYIIAQSTAQIARRIGELLYSLLSLADSGHIEALAEARLFLKQLLDSIGGRPGEFDLICKSAALVMKQQRLEEKTKRIEAHIKVLAIKHETGINLDYVDVLPPIEWNHRNLEKYPAVFHALDAIDLASGISTGIEIKRQLLRGMPDQTIARELDAAAGNLDDVTFQALISFYDPRQQTDSAQMETSTDVVGQLEGCAREIEGRIKAILFCYARKYHQWSCRRAHLDWHSMPVDLLFRYTGEHLQYQLKRRQTKRHLQEDAEQSIVAALQDEDSRTFDESSAPHRYVDMPASVSGAKSAATESNQRHVVLWTDGQVDPSRYAEATAW</sequence>
<organism evidence="3 4">
    <name type="scientific">Pestalotiopsis fici (strain W106-1 / CGMCC3.15140)</name>
    <dbReference type="NCBI Taxonomy" id="1229662"/>
    <lineage>
        <taxon>Eukaryota</taxon>
        <taxon>Fungi</taxon>
        <taxon>Dikarya</taxon>
        <taxon>Ascomycota</taxon>
        <taxon>Pezizomycotina</taxon>
        <taxon>Sordariomycetes</taxon>
        <taxon>Xylariomycetidae</taxon>
        <taxon>Amphisphaeriales</taxon>
        <taxon>Sporocadaceae</taxon>
        <taxon>Pestalotiopsis</taxon>
    </lineage>
</organism>
<keyword evidence="4" id="KW-1185">Reference proteome</keyword>
<gene>
    <name evidence="3" type="ORF">PFICI_11350</name>
</gene>
<evidence type="ECO:0000256" key="2">
    <source>
        <dbReference type="SAM" id="MobiDB-lite"/>
    </source>
</evidence>
<dbReference type="AlphaFoldDB" id="W3WX73"/>
<evidence type="ECO:0000313" key="3">
    <source>
        <dbReference type="EMBL" id="ETS77476.1"/>
    </source>
</evidence>
<evidence type="ECO:0008006" key="5">
    <source>
        <dbReference type="Google" id="ProtNLM"/>
    </source>
</evidence>
<dbReference type="GeneID" id="19276363"/>
<dbReference type="EMBL" id="KI912116">
    <property type="protein sequence ID" value="ETS77476.1"/>
    <property type="molecule type" value="Genomic_DNA"/>
</dbReference>